<comment type="similarity">
    <text evidence="2">Belongs to the ABC transporter superfamily.</text>
</comment>
<organism evidence="8 9">
    <name type="scientific">Demequina lutea</name>
    <dbReference type="NCBI Taxonomy" id="431489"/>
    <lineage>
        <taxon>Bacteria</taxon>
        <taxon>Bacillati</taxon>
        <taxon>Actinomycetota</taxon>
        <taxon>Actinomycetes</taxon>
        <taxon>Micrococcales</taxon>
        <taxon>Demequinaceae</taxon>
        <taxon>Demequina</taxon>
    </lineage>
</organism>
<keyword evidence="9" id="KW-1185">Reference proteome</keyword>
<dbReference type="OrthoDB" id="9804819at2"/>
<dbReference type="InterPro" id="IPR027417">
    <property type="entry name" value="P-loop_NTPase"/>
</dbReference>
<keyword evidence="6" id="KW-0046">Antibiotic resistance</keyword>
<dbReference type="RefSeq" id="WP_062074340.1">
    <property type="nucleotide sequence ID" value="NZ_BBRC01000002.1"/>
</dbReference>
<accession>A0A7Y9ZBW5</accession>
<dbReference type="Gene3D" id="3.40.50.300">
    <property type="entry name" value="P-loop containing nucleotide triphosphate hydrolases"/>
    <property type="match status" value="1"/>
</dbReference>
<dbReference type="EMBL" id="JACBZO010000001">
    <property type="protein sequence ID" value="NYI42529.1"/>
    <property type="molecule type" value="Genomic_DNA"/>
</dbReference>
<gene>
    <name evidence="8" type="ORF">BKA03_002648</name>
</gene>
<dbReference type="SUPFAM" id="SSF52540">
    <property type="entry name" value="P-loop containing nucleoside triphosphate hydrolases"/>
    <property type="match status" value="1"/>
</dbReference>
<evidence type="ECO:0000256" key="5">
    <source>
        <dbReference type="ARBA" id="ARBA00022840"/>
    </source>
</evidence>
<dbReference type="Proteomes" id="UP000547973">
    <property type="component" value="Unassembled WGS sequence"/>
</dbReference>
<dbReference type="InterPro" id="IPR050763">
    <property type="entry name" value="ABC_transporter_ATP-binding"/>
</dbReference>
<protein>
    <submittedName>
        <fullName evidence="8">ABC-type multidrug transport system ATPase subunit</fullName>
    </submittedName>
</protein>
<evidence type="ECO:0000256" key="1">
    <source>
        <dbReference type="ARBA" id="ARBA00004202"/>
    </source>
</evidence>
<keyword evidence="3" id="KW-0813">Transport</keyword>
<keyword evidence="4" id="KW-0547">Nucleotide-binding</keyword>
<dbReference type="PROSITE" id="PS50893">
    <property type="entry name" value="ABC_TRANSPORTER_2"/>
    <property type="match status" value="1"/>
</dbReference>
<dbReference type="PANTHER" id="PTHR42711:SF5">
    <property type="entry name" value="ABC TRANSPORTER ATP-BINDING PROTEIN NATA"/>
    <property type="match status" value="1"/>
</dbReference>
<keyword evidence="5" id="KW-0067">ATP-binding</keyword>
<sequence>MTTTAIEAPIAVSATSVRRSFGSVQAVVDASLSVSRGTVTALIGPNGCGKTTLMLMLSGLLTPDAGEIRVGGVSPSTHGAAVRASIGWMPDQLGTWDNLTCLQSLTLVGRSYKQSAAAARAHGVGLLEKVHLSEFADQPARVLSRGQKQRLSLARALVNDPTLLLLDEPANGLDPRSRIELRQLVRDLAAEGRAVLVSSHVLSELDEMVDEAVFMSKGRTLGADADAMVAKARTNYRLTALDHPGLLDALARMGIEHIDAEASVTLAVADRNQAAALLKRLVDAGVAIDSFGSAGSALEQTYLAMNEERR</sequence>
<dbReference type="SMART" id="SM00382">
    <property type="entry name" value="AAA"/>
    <property type="match status" value="1"/>
</dbReference>
<comment type="subcellular location">
    <subcellularLocation>
        <location evidence="1">Cell membrane</location>
        <topology evidence="1">Peripheral membrane protein</topology>
    </subcellularLocation>
</comment>
<comment type="caution">
    <text evidence="8">The sequence shown here is derived from an EMBL/GenBank/DDBJ whole genome shotgun (WGS) entry which is preliminary data.</text>
</comment>
<evidence type="ECO:0000256" key="6">
    <source>
        <dbReference type="ARBA" id="ARBA00023251"/>
    </source>
</evidence>
<dbReference type="InterPro" id="IPR003593">
    <property type="entry name" value="AAA+_ATPase"/>
</dbReference>
<evidence type="ECO:0000256" key="4">
    <source>
        <dbReference type="ARBA" id="ARBA00022741"/>
    </source>
</evidence>
<dbReference type="AlphaFoldDB" id="A0A7Y9ZBW5"/>
<dbReference type="GO" id="GO:0005886">
    <property type="term" value="C:plasma membrane"/>
    <property type="evidence" value="ECO:0007669"/>
    <property type="project" value="UniProtKB-SubCell"/>
</dbReference>
<dbReference type="CDD" id="cd03230">
    <property type="entry name" value="ABC_DR_subfamily_A"/>
    <property type="match status" value="1"/>
</dbReference>
<evidence type="ECO:0000259" key="7">
    <source>
        <dbReference type="PROSITE" id="PS50893"/>
    </source>
</evidence>
<dbReference type="InterPro" id="IPR003439">
    <property type="entry name" value="ABC_transporter-like_ATP-bd"/>
</dbReference>
<dbReference type="Pfam" id="PF00005">
    <property type="entry name" value="ABC_tran"/>
    <property type="match status" value="1"/>
</dbReference>
<evidence type="ECO:0000256" key="3">
    <source>
        <dbReference type="ARBA" id="ARBA00022448"/>
    </source>
</evidence>
<dbReference type="GO" id="GO:0046677">
    <property type="term" value="P:response to antibiotic"/>
    <property type="evidence" value="ECO:0007669"/>
    <property type="project" value="UniProtKB-KW"/>
</dbReference>
<dbReference type="PANTHER" id="PTHR42711">
    <property type="entry name" value="ABC TRANSPORTER ATP-BINDING PROTEIN"/>
    <property type="match status" value="1"/>
</dbReference>
<evidence type="ECO:0000313" key="9">
    <source>
        <dbReference type="Proteomes" id="UP000547973"/>
    </source>
</evidence>
<dbReference type="GO" id="GO:0016887">
    <property type="term" value="F:ATP hydrolysis activity"/>
    <property type="evidence" value="ECO:0007669"/>
    <property type="project" value="InterPro"/>
</dbReference>
<feature type="domain" description="ABC transporter" evidence="7">
    <location>
        <begin position="12"/>
        <end position="242"/>
    </location>
</feature>
<proteinExistence type="inferred from homology"/>
<dbReference type="GO" id="GO:0005524">
    <property type="term" value="F:ATP binding"/>
    <property type="evidence" value="ECO:0007669"/>
    <property type="project" value="UniProtKB-KW"/>
</dbReference>
<reference evidence="8 9" key="1">
    <citation type="submission" date="2020-07" db="EMBL/GenBank/DDBJ databases">
        <title>Sequencing the genomes of 1000 actinobacteria strains.</title>
        <authorList>
            <person name="Klenk H.-P."/>
        </authorList>
    </citation>
    <scope>NUCLEOTIDE SEQUENCE [LARGE SCALE GENOMIC DNA]</scope>
    <source>
        <strain evidence="8 9">DSM 19970</strain>
    </source>
</reference>
<name>A0A7Y9ZBW5_9MICO</name>
<evidence type="ECO:0000313" key="8">
    <source>
        <dbReference type="EMBL" id="NYI42529.1"/>
    </source>
</evidence>
<evidence type="ECO:0000256" key="2">
    <source>
        <dbReference type="ARBA" id="ARBA00005417"/>
    </source>
</evidence>